<evidence type="ECO:0000313" key="2">
    <source>
        <dbReference type="Proteomes" id="UP001484239"/>
    </source>
</evidence>
<accession>A0ABU9EFM9</accession>
<organism evidence="1 2">
    <name type="scientific">Gaopeijia maritima</name>
    <dbReference type="NCBI Taxonomy" id="3119007"/>
    <lineage>
        <taxon>Bacteria</taxon>
        <taxon>Pseudomonadati</taxon>
        <taxon>Gemmatimonadota</taxon>
        <taxon>Longimicrobiia</taxon>
        <taxon>Gaopeijiales</taxon>
        <taxon>Gaopeijiaceae</taxon>
        <taxon>Gaopeijia</taxon>
    </lineage>
</organism>
<name>A0ABU9EFM9_9BACT</name>
<sequence>MALIGAVLLVVAVVAWVLMPVTKGQHASLERDRDELTDAEARRRVALLALRDVEYDYHTGKLDENDYRALRSELSAEALAALQALEDESTGARRAVDAELEAEIAAVRAGLEAGTTCASCGHVNPQGSRFCASCGGALAAREVSPSS</sequence>
<proteinExistence type="predicted"/>
<dbReference type="EMBL" id="JBBHLI010000010">
    <property type="protein sequence ID" value="MEK9502310.1"/>
    <property type="molecule type" value="Genomic_DNA"/>
</dbReference>
<dbReference type="NCBIfam" id="TIGR03142">
    <property type="entry name" value="cytochro_ccmI"/>
    <property type="match status" value="1"/>
</dbReference>
<evidence type="ECO:0000313" key="1">
    <source>
        <dbReference type="EMBL" id="MEK9502310.1"/>
    </source>
</evidence>
<gene>
    <name evidence="1" type="primary">ccmI</name>
    <name evidence="1" type="ORF">WI372_15055</name>
</gene>
<comment type="caution">
    <text evidence="1">The sequence shown here is derived from an EMBL/GenBank/DDBJ whole genome shotgun (WGS) entry which is preliminary data.</text>
</comment>
<dbReference type="Proteomes" id="UP001484239">
    <property type="component" value="Unassembled WGS sequence"/>
</dbReference>
<reference evidence="1 2" key="1">
    <citation type="submission" date="2024-02" db="EMBL/GenBank/DDBJ databases">
        <title>A novel Gemmatimonadota bacterium.</title>
        <authorList>
            <person name="Du Z.-J."/>
            <person name="Ye Y.-Q."/>
        </authorList>
    </citation>
    <scope>NUCLEOTIDE SEQUENCE [LARGE SCALE GENOMIC DNA]</scope>
    <source>
        <strain evidence="1 2">DH-20</strain>
    </source>
</reference>
<protein>
    <submittedName>
        <fullName evidence="1">C-type cytochrome biogenesis protein CcmI</fullName>
    </submittedName>
</protein>
<dbReference type="RefSeq" id="WP_405274368.1">
    <property type="nucleotide sequence ID" value="NZ_CP144380.1"/>
</dbReference>
<keyword evidence="2" id="KW-1185">Reference proteome</keyword>
<dbReference type="InterPro" id="IPR017560">
    <property type="entry name" value="Cyt_c_biogenesis_CcmI"/>
</dbReference>